<accession>A0A9P1N3M2</accession>
<protein>
    <submittedName>
        <fullName evidence="1">Uncharacterized protein</fullName>
    </submittedName>
</protein>
<keyword evidence="2" id="KW-1185">Reference proteome</keyword>
<gene>
    <name evidence="1" type="ORF">CAMP_LOCUS12782</name>
</gene>
<organism evidence="1 2">
    <name type="scientific">Caenorhabditis angaria</name>
    <dbReference type="NCBI Taxonomy" id="860376"/>
    <lineage>
        <taxon>Eukaryota</taxon>
        <taxon>Metazoa</taxon>
        <taxon>Ecdysozoa</taxon>
        <taxon>Nematoda</taxon>
        <taxon>Chromadorea</taxon>
        <taxon>Rhabditida</taxon>
        <taxon>Rhabditina</taxon>
        <taxon>Rhabditomorpha</taxon>
        <taxon>Rhabditoidea</taxon>
        <taxon>Rhabditidae</taxon>
        <taxon>Peloderinae</taxon>
        <taxon>Caenorhabditis</taxon>
    </lineage>
</organism>
<reference evidence="1" key="1">
    <citation type="submission" date="2022-11" db="EMBL/GenBank/DDBJ databases">
        <authorList>
            <person name="Kikuchi T."/>
        </authorList>
    </citation>
    <scope>NUCLEOTIDE SEQUENCE</scope>
    <source>
        <strain evidence="1">PS1010</strain>
    </source>
</reference>
<proteinExistence type="predicted"/>
<sequence length="85" mass="10220">MPREMLLILKTNDLMRNIEHKLGLFGYNDANIEMTRCVVRSSHELSIRRTENHLKKFGIYLKMYWQLLKISIFQQFLSFGLIKMN</sequence>
<evidence type="ECO:0000313" key="1">
    <source>
        <dbReference type="EMBL" id="CAI5450145.1"/>
    </source>
</evidence>
<dbReference type="EMBL" id="CANHGI010000005">
    <property type="protein sequence ID" value="CAI5450145.1"/>
    <property type="molecule type" value="Genomic_DNA"/>
</dbReference>
<name>A0A9P1N3M2_9PELO</name>
<dbReference type="OrthoDB" id="427480at2759"/>
<comment type="caution">
    <text evidence="1">The sequence shown here is derived from an EMBL/GenBank/DDBJ whole genome shotgun (WGS) entry which is preliminary data.</text>
</comment>
<dbReference type="Proteomes" id="UP001152747">
    <property type="component" value="Unassembled WGS sequence"/>
</dbReference>
<dbReference type="AlphaFoldDB" id="A0A9P1N3M2"/>
<evidence type="ECO:0000313" key="2">
    <source>
        <dbReference type="Proteomes" id="UP001152747"/>
    </source>
</evidence>